<evidence type="ECO:0000256" key="3">
    <source>
        <dbReference type="ARBA" id="ARBA00010136"/>
    </source>
</evidence>
<dbReference type="EMBL" id="AM260525">
    <property type="protein sequence ID" value="CAK01176.1"/>
    <property type="molecule type" value="Genomic_DNA"/>
</dbReference>
<keyword evidence="11" id="KW-0482">Metalloprotease</keyword>
<dbReference type="EC" id="3.4.11.2" evidence="4 12"/>
<dbReference type="Pfam" id="PF01433">
    <property type="entry name" value="Peptidase_M1"/>
    <property type="match status" value="1"/>
</dbReference>
<dbReference type="Proteomes" id="UP000001592">
    <property type="component" value="Chromosome"/>
</dbReference>
<comment type="similarity">
    <text evidence="3">Belongs to the peptidase M1 family.</text>
</comment>
<dbReference type="NCBIfam" id="TIGR02414">
    <property type="entry name" value="pepN_proteo"/>
    <property type="match status" value="1"/>
</dbReference>
<dbReference type="SUPFAM" id="SSF63737">
    <property type="entry name" value="Leukotriene A4 hydrolase N-terminal domain"/>
    <property type="match status" value="1"/>
</dbReference>
<proteinExistence type="inferred from homology"/>
<feature type="domain" description="Peptidase M1 alanyl aminopeptidase C-terminal" evidence="15">
    <location>
        <begin position="557"/>
        <end position="878"/>
    </location>
</feature>
<comment type="cofactor">
    <cofactor evidence="2">
        <name>Zn(2+)</name>
        <dbReference type="ChEBI" id="CHEBI:29105"/>
    </cofactor>
</comment>
<keyword evidence="6 17" id="KW-0031">Aminopeptidase</keyword>
<dbReference type="MEROPS" id="M01.005"/>
<protein>
    <recommendedName>
        <fullName evidence="5 12">Aminopeptidase N</fullName>
        <ecNumber evidence="4 12">3.4.11.2</ecNumber>
    </recommendedName>
</protein>
<dbReference type="InterPro" id="IPR027268">
    <property type="entry name" value="Peptidase_M4/M1_CTD_sf"/>
</dbReference>
<dbReference type="InterPro" id="IPR042097">
    <property type="entry name" value="Aminopeptidase_N-like_N_sf"/>
</dbReference>
<evidence type="ECO:0000256" key="7">
    <source>
        <dbReference type="ARBA" id="ARBA00022670"/>
    </source>
</evidence>
<name>A9IRF7_BART1</name>
<dbReference type="GO" id="GO:0008237">
    <property type="term" value="F:metallopeptidase activity"/>
    <property type="evidence" value="ECO:0007669"/>
    <property type="project" value="UniProtKB-UniRule"/>
</dbReference>
<reference evidence="17 18" key="1">
    <citation type="journal article" date="2007" name="Nat. Genet.">
        <title>Genomic analysis of Bartonella identifies type IV secretion systems as host adaptability factors.</title>
        <authorList>
            <person name="Saenz H.L."/>
            <person name="Engel P."/>
            <person name="Stoeckli M.C."/>
            <person name="Lanz C."/>
            <person name="Raddatz G."/>
            <person name="Vayssier-Taussat M."/>
            <person name="Birtles R."/>
            <person name="Schuster S.C."/>
            <person name="Dehio C."/>
        </authorList>
    </citation>
    <scope>NUCLEOTIDE SEQUENCE [LARGE SCALE GENOMIC DNA]</scope>
    <source>
        <strain evidence="18">DSM 28219 / CCUG 45778 / CIP 105476 / IBS 506</strain>
    </source>
</reference>
<evidence type="ECO:0000259" key="15">
    <source>
        <dbReference type="Pfam" id="PF17432"/>
    </source>
</evidence>
<dbReference type="Gene3D" id="1.25.50.10">
    <property type="entry name" value="Peptidase M1, alanyl aminopeptidase, C-terminal domain"/>
    <property type="match status" value="1"/>
</dbReference>
<evidence type="ECO:0000256" key="2">
    <source>
        <dbReference type="ARBA" id="ARBA00001947"/>
    </source>
</evidence>
<dbReference type="GO" id="GO:0008270">
    <property type="term" value="F:zinc ion binding"/>
    <property type="evidence" value="ECO:0007669"/>
    <property type="project" value="InterPro"/>
</dbReference>
<keyword evidence="8" id="KW-0479">Metal-binding</keyword>
<evidence type="ECO:0000259" key="16">
    <source>
        <dbReference type="Pfam" id="PF17900"/>
    </source>
</evidence>
<keyword evidence="9 17" id="KW-0378">Hydrolase</keyword>
<evidence type="ECO:0000256" key="4">
    <source>
        <dbReference type="ARBA" id="ARBA00012564"/>
    </source>
</evidence>
<feature type="domain" description="Peptidase M1 membrane alanine aminopeptidase" evidence="13">
    <location>
        <begin position="235"/>
        <end position="447"/>
    </location>
</feature>
<organism evidence="17 18">
    <name type="scientific">Bartonella tribocorum (strain DSM 28219 / CCUG 45778 / CIP 105476 / IBS 506)</name>
    <dbReference type="NCBI Taxonomy" id="382640"/>
    <lineage>
        <taxon>Bacteria</taxon>
        <taxon>Pseudomonadati</taxon>
        <taxon>Pseudomonadota</taxon>
        <taxon>Alphaproteobacteria</taxon>
        <taxon>Hyphomicrobiales</taxon>
        <taxon>Bartonellaceae</taxon>
        <taxon>Bartonella</taxon>
    </lineage>
</organism>
<dbReference type="eggNOG" id="COG0308">
    <property type="taxonomic scope" value="Bacteria"/>
</dbReference>
<dbReference type="Pfam" id="PF17432">
    <property type="entry name" value="DUF3458_C"/>
    <property type="match status" value="1"/>
</dbReference>
<dbReference type="PANTHER" id="PTHR46322">
    <property type="entry name" value="PUROMYCIN-SENSITIVE AMINOPEPTIDASE"/>
    <property type="match status" value="1"/>
</dbReference>
<dbReference type="InterPro" id="IPR014782">
    <property type="entry name" value="Peptidase_M1_dom"/>
</dbReference>
<dbReference type="FunFam" id="3.30.2010.30:FF:000002">
    <property type="entry name" value="Putative aminopeptidase N"/>
    <property type="match status" value="1"/>
</dbReference>
<evidence type="ECO:0000259" key="13">
    <source>
        <dbReference type="Pfam" id="PF01433"/>
    </source>
</evidence>
<dbReference type="PANTHER" id="PTHR46322:SF1">
    <property type="entry name" value="PUROMYCIN-SENSITIVE AMINOPEPTIDASE"/>
    <property type="match status" value="1"/>
</dbReference>
<dbReference type="InterPro" id="IPR037144">
    <property type="entry name" value="Peptidase_M1_pepN_C_sf"/>
</dbReference>
<evidence type="ECO:0000313" key="18">
    <source>
        <dbReference type="Proteomes" id="UP000001592"/>
    </source>
</evidence>
<dbReference type="SUPFAM" id="SSF55486">
    <property type="entry name" value="Metalloproteases ('zincins'), catalytic domain"/>
    <property type="match status" value="1"/>
</dbReference>
<dbReference type="Pfam" id="PF11940">
    <property type="entry name" value="DUF3458"/>
    <property type="match status" value="1"/>
</dbReference>
<dbReference type="KEGG" id="btr:BT_0759"/>
<feature type="domain" description="Peptidase M1 alanyl aminopeptidase Ig-like fold" evidence="14">
    <location>
        <begin position="454"/>
        <end position="552"/>
    </location>
</feature>
<dbReference type="GO" id="GO:0006508">
    <property type="term" value="P:proteolysis"/>
    <property type="evidence" value="ECO:0007669"/>
    <property type="project" value="UniProtKB-UniRule"/>
</dbReference>
<dbReference type="Gene3D" id="1.10.390.10">
    <property type="entry name" value="Neutral Protease Domain 2"/>
    <property type="match status" value="1"/>
</dbReference>
<evidence type="ECO:0000256" key="1">
    <source>
        <dbReference type="ARBA" id="ARBA00000098"/>
    </source>
</evidence>
<sequence>MRKTMEQPTTSIYRLEDYQPTPYAIPKTQLSFQLAPTKTYVTALLSIEPRHDTKEFTSLVLSGDDLTLISVAINGETLAPNTYKVTPSHLEITTPPAVPFTLKLVTEVNPESNRQLMGLYLSNGVYCTQCESEGFRRMTYFYDRPDVLSTYRVKIEADSQTIPILLSNGNLVETGTLENNHHFAVWEDPYPKPSYLFALVGGDLDKLEDHFTTVSGRRIELGIYVEKGKTKRAAYAMDALKRSMRWDEQCFGREYDLDVFNIVAVSDFNMGAMENKGLNIFNDKYVLVDPETATDQDYRNVERVIAHEYFHNWSGNRVTCRDWFQLCLKEGFTVYRDQEFSSDQNVRSLQRIEDVKTLKATQFNEDAGPLAHPVRPHQYSQINNFYTTTVYEKGAEVVRMIRTILGPNLFRKGTDLYFQRHDGKACTIEDFINCFAEVSGRDFSQFMLWYEQAGTPNVEIDSHYSDGVLTIRAKQHIPATPQQNTKKPMLIPIVFGVLGSHGENLAYESETDIQSDVMLLSKESQTFTLKGLREKPVLSLLRDFSAPIILHTPFNESELIFLAQHDDNHINRWQSLNQLMMQALIQSIQNKTQTKATLPSALLKLIETIITDENLEPEFRAFCLNLPSEVELAHTIGKNIDPDRIHYIRNQFLASLAQIHQKLLTKFYEQMQILEPYSPNTAQAGKRALKNIILDYLSIAENNPNRAATQYATADNMTDRMASIAVLVKRFNKSEQAQNALNDFENRYRHDPLVMDKWFSVQAMVAGAETLENVQKLMQHPLFSKDNPNRVRSLIGIFASHNLTGFNRMDGASYHFLCQIILEIDKKNPQLASRLLTMMRSWRQLEPIRQQKLKTELKTIASAPKLSSDVADIINRLLT</sequence>
<dbReference type="GO" id="GO:0016285">
    <property type="term" value="F:alanyl aminopeptidase activity"/>
    <property type="evidence" value="ECO:0007669"/>
    <property type="project" value="UniProtKB-EC"/>
</dbReference>
<evidence type="ECO:0000256" key="8">
    <source>
        <dbReference type="ARBA" id="ARBA00022723"/>
    </source>
</evidence>
<dbReference type="HOGENOM" id="CLU_007993_2_0_5"/>
<dbReference type="CDD" id="cd09600">
    <property type="entry name" value="M1_APN"/>
    <property type="match status" value="1"/>
</dbReference>
<evidence type="ECO:0000256" key="5">
    <source>
        <dbReference type="ARBA" id="ARBA00015611"/>
    </source>
</evidence>
<keyword evidence="18" id="KW-1185">Reference proteome</keyword>
<evidence type="ECO:0000259" key="14">
    <source>
        <dbReference type="Pfam" id="PF11940"/>
    </source>
</evidence>
<dbReference type="Gene3D" id="3.30.2010.30">
    <property type="match status" value="1"/>
</dbReference>
<dbReference type="Pfam" id="PF17900">
    <property type="entry name" value="Peptidase_M1_N"/>
    <property type="match status" value="1"/>
</dbReference>
<dbReference type="InterPro" id="IPR035414">
    <property type="entry name" value="Peptidase_M1_pepN_Ig-like"/>
</dbReference>
<dbReference type="Gene3D" id="2.60.40.1840">
    <property type="match status" value="1"/>
</dbReference>
<evidence type="ECO:0000256" key="10">
    <source>
        <dbReference type="ARBA" id="ARBA00022833"/>
    </source>
</evidence>
<evidence type="ECO:0000256" key="11">
    <source>
        <dbReference type="ARBA" id="ARBA00023049"/>
    </source>
</evidence>
<evidence type="ECO:0000313" key="17">
    <source>
        <dbReference type="EMBL" id="CAK01176.1"/>
    </source>
</evidence>
<evidence type="ECO:0000256" key="12">
    <source>
        <dbReference type="NCBIfam" id="TIGR02414"/>
    </source>
</evidence>
<evidence type="ECO:0000256" key="9">
    <source>
        <dbReference type="ARBA" id="ARBA00022801"/>
    </source>
</evidence>
<dbReference type="InterPro" id="IPR024601">
    <property type="entry name" value="Peptidase_M1_pepN_C"/>
</dbReference>
<keyword evidence="7" id="KW-0645">Protease</keyword>
<dbReference type="InterPro" id="IPR001930">
    <property type="entry name" value="Peptidase_M1"/>
</dbReference>
<feature type="domain" description="Aminopeptidase N-like N-terminal" evidence="16">
    <location>
        <begin position="64"/>
        <end position="196"/>
    </location>
</feature>
<dbReference type="InterPro" id="IPR038438">
    <property type="entry name" value="PepN_Ig-like_sf"/>
</dbReference>
<evidence type="ECO:0000256" key="6">
    <source>
        <dbReference type="ARBA" id="ARBA00022438"/>
    </source>
</evidence>
<dbReference type="Gene3D" id="2.60.40.1730">
    <property type="entry name" value="tricorn interacting facor f3 domain"/>
    <property type="match status" value="1"/>
</dbReference>
<dbReference type="AlphaFoldDB" id="A9IRF7"/>
<accession>A9IRF7</accession>
<keyword evidence="10" id="KW-0862">Zinc</keyword>
<dbReference type="InterPro" id="IPR045357">
    <property type="entry name" value="Aminopeptidase_N-like_N"/>
</dbReference>
<dbReference type="PRINTS" id="PR00756">
    <property type="entry name" value="ALADIPTASE"/>
</dbReference>
<comment type="catalytic activity">
    <reaction evidence="1">
        <text>Release of an N-terminal amino acid, Xaa-|-Yaa- from a peptide, amide or arylamide. Xaa is preferably Ala, but may be most amino acids including Pro (slow action). When a terminal hydrophobic residue is followed by a prolyl residue, the two may be released as an intact Xaa-Pro dipeptide.</text>
        <dbReference type="EC" id="3.4.11.2"/>
    </reaction>
</comment>
<gene>
    <name evidence="17" type="primary">pepN</name>
    <name evidence="17" type="ordered locus">BT_0759</name>
</gene>
<dbReference type="InterPro" id="IPR012779">
    <property type="entry name" value="Peptidase_M1_pepN"/>
</dbReference>